<dbReference type="Pfam" id="PF11236">
    <property type="entry name" value="DUF3037"/>
    <property type="match status" value="1"/>
</dbReference>
<dbReference type="Proteomes" id="UP001500975">
    <property type="component" value="Unassembled WGS sequence"/>
</dbReference>
<comment type="caution">
    <text evidence="1">The sequence shown here is derived from an EMBL/GenBank/DDBJ whole genome shotgun (WGS) entry which is preliminary data.</text>
</comment>
<dbReference type="EMBL" id="BAABGJ010000081">
    <property type="protein sequence ID" value="GAA4356853.1"/>
    <property type="molecule type" value="Genomic_DNA"/>
</dbReference>
<name>A0ABP8IDS9_9BURK</name>
<evidence type="ECO:0000313" key="2">
    <source>
        <dbReference type="Proteomes" id="UP001500975"/>
    </source>
</evidence>
<sequence>MKNSELIRAHGEVVAQGPFTHTVLRYVHDIGTAEFINVGLVVAMTDVPCVAAKFNTDFRRVKCAFPTLDVEVFVARMKRLQSCFDGIDETWCTELRARVGDSLMALVRSVLPLEDTALHWSPVGADAGGPLPAALQLLYQRFVVIA</sequence>
<proteinExistence type="predicted"/>
<protein>
    <submittedName>
        <fullName evidence="1">Uncharacterized protein</fullName>
    </submittedName>
</protein>
<accession>A0ABP8IDS9</accession>
<keyword evidence="2" id="KW-1185">Reference proteome</keyword>
<dbReference type="RefSeq" id="WP_345541426.1">
    <property type="nucleotide sequence ID" value="NZ_BAABGJ010000081.1"/>
</dbReference>
<evidence type="ECO:0000313" key="1">
    <source>
        <dbReference type="EMBL" id="GAA4356853.1"/>
    </source>
</evidence>
<dbReference type="InterPro" id="IPR021398">
    <property type="entry name" value="DUF3037"/>
</dbReference>
<reference evidence="2" key="1">
    <citation type="journal article" date="2019" name="Int. J. Syst. Evol. Microbiol.">
        <title>The Global Catalogue of Microorganisms (GCM) 10K type strain sequencing project: providing services to taxonomists for standard genome sequencing and annotation.</title>
        <authorList>
            <consortium name="The Broad Institute Genomics Platform"/>
            <consortium name="The Broad Institute Genome Sequencing Center for Infectious Disease"/>
            <person name="Wu L."/>
            <person name="Ma J."/>
        </authorList>
    </citation>
    <scope>NUCLEOTIDE SEQUENCE [LARGE SCALE GENOMIC DNA]</scope>
    <source>
        <strain evidence="2">JCM 17804</strain>
    </source>
</reference>
<organism evidence="1 2">
    <name type="scientific">Variovorax defluvii</name>
    <dbReference type="NCBI Taxonomy" id="913761"/>
    <lineage>
        <taxon>Bacteria</taxon>
        <taxon>Pseudomonadati</taxon>
        <taxon>Pseudomonadota</taxon>
        <taxon>Betaproteobacteria</taxon>
        <taxon>Burkholderiales</taxon>
        <taxon>Comamonadaceae</taxon>
        <taxon>Variovorax</taxon>
    </lineage>
</organism>
<gene>
    <name evidence="1" type="ORF">GCM10023165_50150</name>
</gene>